<name>A0A4Y2M4H3_ARAVE</name>
<dbReference type="Proteomes" id="UP000499080">
    <property type="component" value="Unassembled WGS sequence"/>
</dbReference>
<accession>A0A4Y2M4H3</accession>
<evidence type="ECO:0000313" key="2">
    <source>
        <dbReference type="Proteomes" id="UP000499080"/>
    </source>
</evidence>
<evidence type="ECO:0000313" key="1">
    <source>
        <dbReference type="EMBL" id="GBN21968.1"/>
    </source>
</evidence>
<dbReference type="SUPFAM" id="SSF56672">
    <property type="entry name" value="DNA/RNA polymerases"/>
    <property type="match status" value="1"/>
</dbReference>
<dbReference type="PANTHER" id="PTHR47331">
    <property type="entry name" value="PHD-TYPE DOMAIN-CONTAINING PROTEIN"/>
    <property type="match status" value="1"/>
</dbReference>
<evidence type="ECO:0008006" key="3">
    <source>
        <dbReference type="Google" id="ProtNLM"/>
    </source>
</evidence>
<dbReference type="InterPro" id="IPR043502">
    <property type="entry name" value="DNA/RNA_pol_sf"/>
</dbReference>
<sequence length="149" mass="17277">MKGHPSLNESLHSGSNLIELIPDILLRFREKKIGVTADIRKSFLQISICKGDRDFLRFLWWRNKDCQEHKVFRHSRVVFGVQSSSFLLEVVLMYHLAKNCDVDPFVTKRLSNSFYLDNLLIGVHNESELKCLINVSNELLKKGGFELQD</sequence>
<protein>
    <recommendedName>
        <fullName evidence="3">Reverse transcriptase domain-containing protein</fullName>
    </recommendedName>
</protein>
<comment type="caution">
    <text evidence="1">The sequence shown here is derived from an EMBL/GenBank/DDBJ whole genome shotgun (WGS) entry which is preliminary data.</text>
</comment>
<dbReference type="OrthoDB" id="6435878at2759"/>
<organism evidence="1 2">
    <name type="scientific">Araneus ventricosus</name>
    <name type="common">Orbweaver spider</name>
    <name type="synonym">Epeira ventricosa</name>
    <dbReference type="NCBI Taxonomy" id="182803"/>
    <lineage>
        <taxon>Eukaryota</taxon>
        <taxon>Metazoa</taxon>
        <taxon>Ecdysozoa</taxon>
        <taxon>Arthropoda</taxon>
        <taxon>Chelicerata</taxon>
        <taxon>Arachnida</taxon>
        <taxon>Araneae</taxon>
        <taxon>Araneomorphae</taxon>
        <taxon>Entelegynae</taxon>
        <taxon>Araneoidea</taxon>
        <taxon>Araneidae</taxon>
        <taxon>Araneus</taxon>
    </lineage>
</organism>
<dbReference type="GO" id="GO:0071897">
    <property type="term" value="P:DNA biosynthetic process"/>
    <property type="evidence" value="ECO:0007669"/>
    <property type="project" value="UniProtKB-ARBA"/>
</dbReference>
<reference evidence="1 2" key="1">
    <citation type="journal article" date="2019" name="Sci. Rep.">
        <title>Orb-weaving spider Araneus ventricosus genome elucidates the spidroin gene catalogue.</title>
        <authorList>
            <person name="Kono N."/>
            <person name="Nakamura H."/>
            <person name="Ohtoshi R."/>
            <person name="Moran D.A.P."/>
            <person name="Shinohara A."/>
            <person name="Yoshida Y."/>
            <person name="Fujiwara M."/>
            <person name="Mori M."/>
            <person name="Tomita M."/>
            <person name="Arakawa K."/>
        </authorList>
    </citation>
    <scope>NUCLEOTIDE SEQUENCE [LARGE SCALE GENOMIC DNA]</scope>
</reference>
<gene>
    <name evidence="1" type="ORF">AVEN_107037_1</name>
</gene>
<dbReference type="AlphaFoldDB" id="A0A4Y2M4H3"/>
<dbReference type="EMBL" id="BGPR01006800">
    <property type="protein sequence ID" value="GBN21968.1"/>
    <property type="molecule type" value="Genomic_DNA"/>
</dbReference>
<keyword evidence="2" id="KW-1185">Reference proteome</keyword>
<proteinExistence type="predicted"/>